<accession>A0A6M8BCU8</accession>
<dbReference type="AlphaFoldDB" id="A0A6M8BCU8"/>
<name>A0A6M8BCU8_9CYAN</name>
<protein>
    <submittedName>
        <fullName evidence="1">Uncharacterized protein</fullName>
    </submittedName>
</protein>
<gene>
    <name evidence="1" type="ORF">HPC62_06980</name>
</gene>
<evidence type="ECO:0000313" key="1">
    <source>
        <dbReference type="EMBL" id="QKD81976.1"/>
    </source>
</evidence>
<dbReference type="Proteomes" id="UP000505210">
    <property type="component" value="Chromosome"/>
</dbReference>
<organism evidence="1 2">
    <name type="scientific">Thermoleptolyngbya sichuanensis A183</name>
    <dbReference type="NCBI Taxonomy" id="2737172"/>
    <lineage>
        <taxon>Bacteria</taxon>
        <taxon>Bacillati</taxon>
        <taxon>Cyanobacteriota</taxon>
        <taxon>Cyanophyceae</taxon>
        <taxon>Oculatellales</taxon>
        <taxon>Oculatellaceae</taxon>
        <taxon>Thermoleptolyngbya</taxon>
        <taxon>Thermoleptolyngbya sichuanensis</taxon>
    </lineage>
</organism>
<keyword evidence="2" id="KW-1185">Reference proteome</keyword>
<reference evidence="1 2" key="1">
    <citation type="submission" date="2020-05" db="EMBL/GenBank/DDBJ databases">
        <title>Complete genome sequence of of a novel Thermoleptolyngbya strain isolated from hot springs of Ganzi, Sichuan China.</title>
        <authorList>
            <person name="Tang J."/>
            <person name="Daroch M."/>
            <person name="Li L."/>
            <person name="Waleron K."/>
            <person name="Waleron M."/>
            <person name="Waleron M."/>
        </authorList>
    </citation>
    <scope>NUCLEOTIDE SEQUENCE [LARGE SCALE GENOMIC DNA]</scope>
    <source>
        <strain evidence="1 2">PKUAC-SCTA183</strain>
    </source>
</reference>
<evidence type="ECO:0000313" key="2">
    <source>
        <dbReference type="Proteomes" id="UP000505210"/>
    </source>
</evidence>
<dbReference type="KEGG" id="theu:HPC62_06980"/>
<dbReference type="EMBL" id="CP053661">
    <property type="protein sequence ID" value="QKD81976.1"/>
    <property type="molecule type" value="Genomic_DNA"/>
</dbReference>
<sequence>MSILNFRLAILDYQPKRLEAAWVGLFIRAYNGYKQFLDYQPKRLEGLQRFYP</sequence>
<dbReference type="RefSeq" id="WP_172354356.1">
    <property type="nucleotide sequence ID" value="NZ_CP053661.1"/>
</dbReference>
<proteinExistence type="predicted"/>